<dbReference type="AlphaFoldDB" id="A0A6S7JPN0"/>
<proteinExistence type="predicted"/>
<dbReference type="Gene3D" id="2.40.70.10">
    <property type="entry name" value="Acid Proteases"/>
    <property type="match status" value="1"/>
</dbReference>
<dbReference type="PROSITE" id="PS00141">
    <property type="entry name" value="ASP_PROTEASE"/>
    <property type="match status" value="1"/>
</dbReference>
<dbReference type="OrthoDB" id="5953917at2759"/>
<name>A0A6S7JPN0_PARCT</name>
<dbReference type="Pfam" id="PF13975">
    <property type="entry name" value="gag-asp_proteas"/>
    <property type="match status" value="1"/>
</dbReference>
<sequence>MELPKLSGEINTVGASSKKSQQTVKLQRYTITPFSGDYKDWLRFWNQFSVEVDGSTLSEISKVHYLLELVKDKPRDDIVGLPHSIEGHKEAKRTLQENCGKDSKVHRALIKDLESLHTITSIHKLESIHDFYNKFSRILGPVREVLVQKDDDWEEWDLKQLVDNLKKYVDRHPLRVEEKEVKDILHQHAVRKGATSVGRSTIPGKQVRLMIDTGASSSYICTDVITELGLQPARKERRCIEQMYGSMTKVVEVYNVTVKSTIGNEFKVDLECINAEKSILTHLPNPNVEQVKRKQPRLRRLNISEEKSTGDTLPVHIMLGVADFQRIKSSESPILGNQPEKDPGAEFTMLCWTLYGSVRTSDQSDKQFLLNTGQEEFERLCSGDVLGVTDPVDMSSLNMRNSRNSLYKTKMDFMKQDYRGRLDTYRCQRTRISQQLDCTVLHGSSKGLEN</sequence>
<dbReference type="GO" id="GO:0004190">
    <property type="term" value="F:aspartic-type endopeptidase activity"/>
    <property type="evidence" value="ECO:0007669"/>
    <property type="project" value="InterPro"/>
</dbReference>
<evidence type="ECO:0000313" key="1">
    <source>
        <dbReference type="EMBL" id="CAB4034596.1"/>
    </source>
</evidence>
<dbReference type="Pfam" id="PF03564">
    <property type="entry name" value="DUF1759"/>
    <property type="match status" value="1"/>
</dbReference>
<dbReference type="InterPro" id="IPR001969">
    <property type="entry name" value="Aspartic_peptidase_AS"/>
</dbReference>
<dbReference type="EMBL" id="CACRXK020020250">
    <property type="protein sequence ID" value="CAB4034596.1"/>
    <property type="molecule type" value="Genomic_DNA"/>
</dbReference>
<gene>
    <name evidence="1" type="ORF">PACLA_8A056700</name>
</gene>
<dbReference type="Proteomes" id="UP001152795">
    <property type="component" value="Unassembled WGS sequence"/>
</dbReference>
<keyword evidence="2" id="KW-1185">Reference proteome</keyword>
<protein>
    <submittedName>
        <fullName evidence="1">Pro-Pol poly</fullName>
    </submittedName>
</protein>
<reference evidence="1" key="1">
    <citation type="submission" date="2020-04" db="EMBL/GenBank/DDBJ databases">
        <authorList>
            <person name="Alioto T."/>
            <person name="Alioto T."/>
            <person name="Gomez Garrido J."/>
        </authorList>
    </citation>
    <scope>NUCLEOTIDE SEQUENCE</scope>
    <source>
        <strain evidence="1">A484AB</strain>
    </source>
</reference>
<comment type="caution">
    <text evidence="1">The sequence shown here is derived from an EMBL/GenBank/DDBJ whole genome shotgun (WGS) entry which is preliminary data.</text>
</comment>
<accession>A0A6S7JPN0</accession>
<dbReference type="InterPro" id="IPR005312">
    <property type="entry name" value="DUF1759"/>
</dbReference>
<dbReference type="InterPro" id="IPR021109">
    <property type="entry name" value="Peptidase_aspartic_dom_sf"/>
</dbReference>
<organism evidence="1 2">
    <name type="scientific">Paramuricea clavata</name>
    <name type="common">Red gorgonian</name>
    <name type="synonym">Violescent sea-whip</name>
    <dbReference type="NCBI Taxonomy" id="317549"/>
    <lineage>
        <taxon>Eukaryota</taxon>
        <taxon>Metazoa</taxon>
        <taxon>Cnidaria</taxon>
        <taxon>Anthozoa</taxon>
        <taxon>Octocorallia</taxon>
        <taxon>Malacalcyonacea</taxon>
        <taxon>Plexauridae</taxon>
        <taxon>Paramuricea</taxon>
    </lineage>
</organism>
<dbReference type="GO" id="GO:0006508">
    <property type="term" value="P:proteolysis"/>
    <property type="evidence" value="ECO:0007669"/>
    <property type="project" value="InterPro"/>
</dbReference>
<evidence type="ECO:0000313" key="2">
    <source>
        <dbReference type="Proteomes" id="UP001152795"/>
    </source>
</evidence>